<dbReference type="Gene3D" id="1.20.5.4130">
    <property type="match status" value="1"/>
</dbReference>
<keyword evidence="2" id="KW-0547">Nucleotide-binding</keyword>
<dbReference type="InterPro" id="IPR055414">
    <property type="entry name" value="LRR_R13L4/SHOC2-like"/>
</dbReference>
<keyword evidence="1" id="KW-0677">Repeat</keyword>
<dbReference type="FunFam" id="3.40.50.300:FF:001091">
    <property type="entry name" value="Probable disease resistance protein At1g61300"/>
    <property type="match status" value="1"/>
</dbReference>
<dbReference type="InterPro" id="IPR041118">
    <property type="entry name" value="Rx_N"/>
</dbReference>
<accession>K4Q1W5</accession>
<dbReference type="Gene3D" id="3.40.50.300">
    <property type="entry name" value="P-loop containing nucleotide triphosphate hydrolases"/>
    <property type="match status" value="1"/>
</dbReference>
<evidence type="ECO:0000256" key="3">
    <source>
        <dbReference type="ARBA" id="ARBA00022821"/>
    </source>
</evidence>
<dbReference type="InterPro" id="IPR044974">
    <property type="entry name" value="Disease_R_plants"/>
</dbReference>
<dbReference type="SUPFAM" id="SSF52540">
    <property type="entry name" value="P-loop containing nucleoside triphosphate hydrolases"/>
    <property type="match status" value="1"/>
</dbReference>
<evidence type="ECO:0000259" key="4">
    <source>
        <dbReference type="Pfam" id="PF00931"/>
    </source>
</evidence>
<evidence type="ECO:0000256" key="2">
    <source>
        <dbReference type="ARBA" id="ARBA00022741"/>
    </source>
</evidence>
<protein>
    <submittedName>
        <fullName evidence="8">Uncharacterized protein</fullName>
    </submittedName>
</protein>
<dbReference type="InterPro" id="IPR038005">
    <property type="entry name" value="RX-like_CC"/>
</dbReference>
<organism evidence="8">
    <name type="scientific">Beta vulgaris</name>
    <name type="common">Sugar beet</name>
    <dbReference type="NCBI Taxonomy" id="161934"/>
    <lineage>
        <taxon>Eukaryota</taxon>
        <taxon>Viridiplantae</taxon>
        <taxon>Streptophyta</taxon>
        <taxon>Embryophyta</taxon>
        <taxon>Tracheophyta</taxon>
        <taxon>Spermatophyta</taxon>
        <taxon>Magnoliopsida</taxon>
        <taxon>eudicotyledons</taxon>
        <taxon>Gunneridae</taxon>
        <taxon>Pentapetalae</taxon>
        <taxon>Caryophyllales</taxon>
        <taxon>Chenopodiaceae</taxon>
        <taxon>Betoideae</taxon>
        <taxon>Beta</taxon>
    </lineage>
</organism>
<reference evidence="8" key="1">
    <citation type="journal article" date="2012" name="Genetics">
        <title>Unusual and typical features of a novel restorer-of-fertility gene of sugar beet (Beta vulgaris L.).</title>
        <authorList>
            <person name="Matsuhira H."/>
            <person name="Kagami H."/>
            <person name="Kurata M."/>
            <person name="Kitazaki K."/>
            <person name="Matsunaga M."/>
            <person name="Hamaguchi Y."/>
            <person name="Hagihara E."/>
            <person name="Ueda M."/>
            <person name="Harada M."/>
            <person name="Muramatsu A."/>
            <person name="Yui-Kurino R."/>
            <person name="Taguchi K."/>
            <person name="Tamagake H."/>
            <person name="Mikami T."/>
            <person name="Kubo T."/>
        </authorList>
    </citation>
    <scope>NUCLEOTIDE SEQUENCE</scope>
</reference>
<dbReference type="Gene3D" id="1.10.10.10">
    <property type="entry name" value="Winged helix-like DNA-binding domain superfamily/Winged helix DNA-binding domain"/>
    <property type="match status" value="1"/>
</dbReference>
<dbReference type="GO" id="GO:0098542">
    <property type="term" value="P:defense response to other organism"/>
    <property type="evidence" value="ECO:0007669"/>
    <property type="project" value="TreeGrafter"/>
</dbReference>
<keyword evidence="3" id="KW-0611">Plant defense</keyword>
<sequence length="967" mass="110782">MAESIVASAVQWIGSLLVQETSILFGVDEQVRGLQQELELMQQYVQDADARQGEGDVRTLIRQIRQLAYDAEDVIDIYIFKDEWRHAEHRLIRLAGYIYSVRNTYRVGKQINVIQGGVKRITERLNDCGMRKTCKLWERHRLPHDEGYWRRQPPSFSHDDNNGEHVVGLEKDIRKLVEVLMGEGNTQVNVVSIVGMGGSGKTTLARKLYNHPYAKECFDCTAWVFISQEWRTEHVLLQILRKVGSEPNEKMIKPDTKLSVEELVDKLRNILEQKSYLVVLDDVWRREALEEILPAFPREDKNKRGSKIIITTRNREIIQFQNLQQNLYIHEPRPLNEEEDWELLNKLALSRQGSHNVEDFERLGKEMLKKCGGLPLAIAALAGILNTRESIAEWQQVNEAVRSRVMENTQTNMGRSVRDLLALSYDDLPYDLKPCFLYLCVFPEDCQIPVGMLTRMWIAEGLVAAHEEMSLEDVAMQLVEELSHRFMIKIVRTNFKGAIKAIQLHDLLRDLCVRKAKEENFVQIYTATSSQASSCAFPLATQPRRAALHSSILLPAQDSNLRSLVLLTRSSIVHSAYVSKETLDLRILHKNFKLLRLLNLWGIKTATGTLPTEIGELIHLRYLAVRASNITELPRSIGKLRNLMTLDYRNIDSDNNIPVQIPNVFINLVLLRNLFLPIENAWSLQRLQVSGLKNLRTLWGVKSEEEDIDWFSREIVKLSPTLKKLKVIVSTTNDLEASFNCPSLILDRLNTFHCQWGDGIVLQHVNKISHNRHLHKLVLVGPIHAKLKLSVMLPCNLVMLELRDSILHSVDPMVAIGALTHLKLLRLFNTYTGNEFLCKTDSFPVLEELYLESLPNLNLWTVQIGAMVSLKKVEILWCKKLQQFPQGLAFITTLQQLEFLGMPEEFGREAKESGWSRKGLKLPQNMEAIIEQCDARVDISSISKLYAQLTAGVFLNNKKQASLLPYQ</sequence>
<feature type="domain" description="Disease resistance protein winged helix" evidence="6">
    <location>
        <begin position="441"/>
        <end position="512"/>
    </location>
</feature>
<feature type="domain" description="Disease resistance R13L4/SHOC-2-like LRR" evidence="7">
    <location>
        <begin position="573"/>
        <end position="899"/>
    </location>
</feature>
<dbReference type="AlphaFoldDB" id="K4Q1W5"/>
<dbReference type="PRINTS" id="PR00364">
    <property type="entry name" value="DISEASERSIST"/>
</dbReference>
<evidence type="ECO:0000256" key="1">
    <source>
        <dbReference type="ARBA" id="ARBA00022737"/>
    </source>
</evidence>
<dbReference type="Pfam" id="PF23559">
    <property type="entry name" value="WHD_DRP"/>
    <property type="match status" value="1"/>
</dbReference>
<dbReference type="CDD" id="cd14798">
    <property type="entry name" value="RX-CC_like"/>
    <property type="match status" value="1"/>
</dbReference>
<evidence type="ECO:0000259" key="6">
    <source>
        <dbReference type="Pfam" id="PF23559"/>
    </source>
</evidence>
<dbReference type="Gene3D" id="3.80.10.10">
    <property type="entry name" value="Ribonuclease Inhibitor"/>
    <property type="match status" value="1"/>
</dbReference>
<dbReference type="InterPro" id="IPR027417">
    <property type="entry name" value="P-loop_NTPase"/>
</dbReference>
<dbReference type="Pfam" id="PF00931">
    <property type="entry name" value="NB-ARC"/>
    <property type="match status" value="1"/>
</dbReference>
<dbReference type="EMBL" id="AB646135">
    <property type="protein sequence ID" value="BAM64835.1"/>
    <property type="molecule type" value="Genomic_DNA"/>
</dbReference>
<dbReference type="GO" id="GO:0043531">
    <property type="term" value="F:ADP binding"/>
    <property type="evidence" value="ECO:0007669"/>
    <property type="project" value="InterPro"/>
</dbReference>
<feature type="domain" description="NB-ARC" evidence="4">
    <location>
        <begin position="170"/>
        <end position="351"/>
    </location>
</feature>
<dbReference type="Pfam" id="PF18052">
    <property type="entry name" value="Rx_N"/>
    <property type="match status" value="1"/>
</dbReference>
<evidence type="ECO:0000259" key="5">
    <source>
        <dbReference type="Pfam" id="PF18052"/>
    </source>
</evidence>
<dbReference type="InterPro" id="IPR032675">
    <property type="entry name" value="LRR_dom_sf"/>
</dbReference>
<dbReference type="Pfam" id="PF23598">
    <property type="entry name" value="LRR_14"/>
    <property type="match status" value="1"/>
</dbReference>
<dbReference type="Gene3D" id="1.10.8.430">
    <property type="entry name" value="Helical domain of apoptotic protease-activating factors"/>
    <property type="match status" value="1"/>
</dbReference>
<feature type="domain" description="Disease resistance N-terminal" evidence="5">
    <location>
        <begin position="5"/>
        <end position="90"/>
    </location>
</feature>
<dbReference type="InterPro" id="IPR036388">
    <property type="entry name" value="WH-like_DNA-bd_sf"/>
</dbReference>
<proteinExistence type="predicted"/>
<dbReference type="PANTHER" id="PTHR23155">
    <property type="entry name" value="DISEASE RESISTANCE PROTEIN RP"/>
    <property type="match status" value="1"/>
</dbReference>
<dbReference type="SUPFAM" id="SSF52058">
    <property type="entry name" value="L domain-like"/>
    <property type="match status" value="1"/>
</dbReference>
<name>K4Q1W5_BETVU</name>
<evidence type="ECO:0000259" key="7">
    <source>
        <dbReference type="Pfam" id="PF23598"/>
    </source>
</evidence>
<dbReference type="PANTHER" id="PTHR23155:SF1205">
    <property type="entry name" value="DISEASE RESISTANCE PROTEIN RPM1"/>
    <property type="match status" value="1"/>
</dbReference>
<dbReference type="InterPro" id="IPR042197">
    <property type="entry name" value="Apaf_helical"/>
</dbReference>
<evidence type="ECO:0000313" key="8">
    <source>
        <dbReference type="EMBL" id="BAM64835.1"/>
    </source>
</evidence>
<dbReference type="FunFam" id="1.10.10.10:FF:000322">
    <property type="entry name" value="Probable disease resistance protein At1g63360"/>
    <property type="match status" value="1"/>
</dbReference>
<dbReference type="InterPro" id="IPR058922">
    <property type="entry name" value="WHD_DRP"/>
</dbReference>
<dbReference type="InterPro" id="IPR002182">
    <property type="entry name" value="NB-ARC"/>
</dbReference>